<keyword evidence="3" id="KW-1003">Cell membrane</keyword>
<accession>A0A6J6Y8J0</accession>
<keyword evidence="6 8" id="KW-0472">Membrane</keyword>
<dbReference type="PANTHER" id="PTHR42718">
    <property type="entry name" value="MAJOR FACILITATOR SUPERFAMILY MULTIDRUG TRANSPORTER MFSC"/>
    <property type="match status" value="1"/>
</dbReference>
<dbReference type="EMBL" id="CAFAAQ010000047">
    <property type="protein sequence ID" value="CAB4803586.1"/>
    <property type="molecule type" value="Genomic_DNA"/>
</dbReference>
<feature type="region of interest" description="Disordered" evidence="7">
    <location>
        <begin position="529"/>
        <end position="553"/>
    </location>
</feature>
<gene>
    <name evidence="10" type="ORF">UFOPK3046_00708</name>
</gene>
<evidence type="ECO:0000256" key="2">
    <source>
        <dbReference type="ARBA" id="ARBA00022448"/>
    </source>
</evidence>
<dbReference type="PRINTS" id="PR01036">
    <property type="entry name" value="TCRTETB"/>
</dbReference>
<dbReference type="Gene3D" id="1.20.1250.20">
    <property type="entry name" value="MFS general substrate transporter like domains"/>
    <property type="match status" value="1"/>
</dbReference>
<evidence type="ECO:0000256" key="4">
    <source>
        <dbReference type="ARBA" id="ARBA00022692"/>
    </source>
</evidence>
<dbReference type="CDD" id="cd17321">
    <property type="entry name" value="MFS_MMR_MDR_like"/>
    <property type="match status" value="1"/>
</dbReference>
<evidence type="ECO:0000256" key="1">
    <source>
        <dbReference type="ARBA" id="ARBA00004651"/>
    </source>
</evidence>
<name>A0A6J6Y8J0_9ZZZZ</name>
<dbReference type="Gene3D" id="1.20.1720.10">
    <property type="entry name" value="Multidrug resistance protein D"/>
    <property type="match status" value="1"/>
</dbReference>
<feature type="transmembrane region" description="Helical" evidence="8">
    <location>
        <begin position="202"/>
        <end position="222"/>
    </location>
</feature>
<evidence type="ECO:0000256" key="3">
    <source>
        <dbReference type="ARBA" id="ARBA00022475"/>
    </source>
</evidence>
<feature type="transmembrane region" description="Helical" evidence="8">
    <location>
        <begin position="169"/>
        <end position="190"/>
    </location>
</feature>
<dbReference type="InterPro" id="IPR020846">
    <property type="entry name" value="MFS_dom"/>
</dbReference>
<evidence type="ECO:0000256" key="6">
    <source>
        <dbReference type="ARBA" id="ARBA00023136"/>
    </source>
</evidence>
<feature type="transmembrane region" description="Helical" evidence="8">
    <location>
        <begin position="289"/>
        <end position="310"/>
    </location>
</feature>
<organism evidence="10">
    <name type="scientific">freshwater metagenome</name>
    <dbReference type="NCBI Taxonomy" id="449393"/>
    <lineage>
        <taxon>unclassified sequences</taxon>
        <taxon>metagenomes</taxon>
        <taxon>ecological metagenomes</taxon>
    </lineage>
</organism>
<dbReference type="InterPro" id="IPR036259">
    <property type="entry name" value="MFS_trans_sf"/>
</dbReference>
<dbReference type="SUPFAM" id="SSF103473">
    <property type="entry name" value="MFS general substrate transporter"/>
    <property type="match status" value="1"/>
</dbReference>
<keyword evidence="2" id="KW-0813">Transport</keyword>
<feature type="transmembrane region" description="Helical" evidence="8">
    <location>
        <begin position="376"/>
        <end position="394"/>
    </location>
</feature>
<dbReference type="GO" id="GO:0022857">
    <property type="term" value="F:transmembrane transporter activity"/>
    <property type="evidence" value="ECO:0007669"/>
    <property type="project" value="InterPro"/>
</dbReference>
<feature type="transmembrane region" description="Helical" evidence="8">
    <location>
        <begin position="351"/>
        <end position="370"/>
    </location>
</feature>
<dbReference type="GO" id="GO:0005886">
    <property type="term" value="C:plasma membrane"/>
    <property type="evidence" value="ECO:0007669"/>
    <property type="project" value="UniProtKB-SubCell"/>
</dbReference>
<evidence type="ECO:0000259" key="9">
    <source>
        <dbReference type="PROSITE" id="PS50850"/>
    </source>
</evidence>
<comment type="subcellular location">
    <subcellularLocation>
        <location evidence="1">Cell membrane</location>
        <topology evidence="1">Multi-pass membrane protein</topology>
    </subcellularLocation>
</comment>
<proteinExistence type="predicted"/>
<feature type="transmembrane region" description="Helical" evidence="8">
    <location>
        <begin position="116"/>
        <end position="133"/>
    </location>
</feature>
<dbReference type="PANTHER" id="PTHR42718:SF46">
    <property type="entry name" value="BLR6921 PROTEIN"/>
    <property type="match status" value="1"/>
</dbReference>
<evidence type="ECO:0000256" key="7">
    <source>
        <dbReference type="SAM" id="MobiDB-lite"/>
    </source>
</evidence>
<dbReference type="Pfam" id="PF07690">
    <property type="entry name" value="MFS_1"/>
    <property type="match status" value="1"/>
</dbReference>
<dbReference type="PROSITE" id="PS50850">
    <property type="entry name" value="MFS"/>
    <property type="match status" value="1"/>
</dbReference>
<feature type="transmembrane region" description="Helical" evidence="8">
    <location>
        <begin position="140"/>
        <end position="163"/>
    </location>
</feature>
<dbReference type="InterPro" id="IPR011701">
    <property type="entry name" value="MFS"/>
</dbReference>
<evidence type="ECO:0000256" key="8">
    <source>
        <dbReference type="SAM" id="Phobius"/>
    </source>
</evidence>
<feature type="transmembrane region" description="Helical" evidence="8">
    <location>
        <begin position="427"/>
        <end position="445"/>
    </location>
</feature>
<reference evidence="10" key="1">
    <citation type="submission" date="2020-05" db="EMBL/GenBank/DDBJ databases">
        <authorList>
            <person name="Chiriac C."/>
            <person name="Salcher M."/>
            <person name="Ghai R."/>
            <person name="Kavagutti S V."/>
        </authorList>
    </citation>
    <scope>NUCLEOTIDE SEQUENCE</scope>
</reference>
<feature type="domain" description="Major facilitator superfamily (MFS) profile" evidence="9">
    <location>
        <begin position="16"/>
        <end position="533"/>
    </location>
</feature>
<feature type="transmembrane region" description="Helical" evidence="8">
    <location>
        <begin position="242"/>
        <end position="260"/>
    </location>
</feature>
<feature type="transmembrane region" description="Helical" evidence="8">
    <location>
        <begin position="82"/>
        <end position="110"/>
    </location>
</feature>
<sequence length="553" mass="57490">MSTASSAPTSKKRWLPLVALATAQFVMVLDQSVMNVSISTLVDDFNTTVTTIQAVITLYCLVMAMFMLTGGKIGDIIGRRRAFVVGLAIYGCGSAVTAVAPTVGILTLGWSVMEGIGAALVLPALAALIAGNYEGADRKAAYAVIGGVAGAGIALGPILGGWATTELSWRVVFVGEVILVLLILAMSRLITDTPRTGTAPRLDFLGSMLAASGLGLVVLGVLQSSSWGWLRPKDSPVEIFGFSLTIFVITAGGVALWGFLRWQRHREAIGTDPLVHLDLLKIPPLRSGLIGLFSQNLILMGVFFVIPLYLQLVIGLNALETGIKMLPVSVTMLVASGAGSRLSSRFSVRTIVRAGLITTMLAAILLLMSIQPDLANLGFAGSMAILGIGMGLMVSQLGNVVQSSVDVSGRGEAGGLQYTGQQLGSSLGVALIGAIVLAGLTGVFVTKVEQDDRISAEVSAQVGVAVESGVDFVDSSQIEQAVQEAGLDEQTTTAIVDDYESAQLQALKTGLLAAALLALISLAFTKDLPHETESEAESNPETESAGSATDGER</sequence>
<evidence type="ECO:0000313" key="10">
    <source>
        <dbReference type="EMBL" id="CAB4803586.1"/>
    </source>
</evidence>
<keyword evidence="5 8" id="KW-1133">Transmembrane helix</keyword>
<dbReference type="AlphaFoldDB" id="A0A6J6Y8J0"/>
<feature type="transmembrane region" description="Helical" evidence="8">
    <location>
        <begin position="51"/>
        <end position="70"/>
    </location>
</feature>
<protein>
    <submittedName>
        <fullName evidence="10">Unannotated protein</fullName>
    </submittedName>
</protein>
<evidence type="ECO:0000256" key="5">
    <source>
        <dbReference type="ARBA" id="ARBA00022989"/>
    </source>
</evidence>
<keyword evidence="4 8" id="KW-0812">Transmembrane</keyword>